<sequence>SWFLHHDNAPSHTALVLREHFAKNSTHIVPQPPYSPDLAPCDFWLFNKLKRSLQEHRFDSIEEIKAESKKVLKAIPEKDFSDCFEDWKKRWHKCIVSDGEYFE</sequence>
<protein>
    <submittedName>
        <fullName evidence="2">Histone-lysine N-methyltransferase SETMAR</fullName>
    </submittedName>
</protein>
<gene>
    <name evidence="2" type="ORF">EAI_12682</name>
</gene>
<keyword evidence="2" id="KW-0808">Transferase</keyword>
<dbReference type="InParanoid" id="E2C396"/>
<dbReference type="OrthoDB" id="10033972at2759"/>
<dbReference type="InterPro" id="IPR036397">
    <property type="entry name" value="RNaseH_sf"/>
</dbReference>
<dbReference type="Pfam" id="PF13358">
    <property type="entry name" value="DDE_3"/>
    <property type="match status" value="1"/>
</dbReference>
<name>E2C396_HARSA</name>
<accession>E2C396</accession>
<keyword evidence="3" id="KW-1185">Reference proteome</keyword>
<evidence type="ECO:0000259" key="1">
    <source>
        <dbReference type="Pfam" id="PF13358"/>
    </source>
</evidence>
<dbReference type="GO" id="GO:0003676">
    <property type="term" value="F:nucleic acid binding"/>
    <property type="evidence" value="ECO:0007669"/>
    <property type="project" value="InterPro"/>
</dbReference>
<feature type="domain" description="Tc1-like transposase DDE" evidence="1">
    <location>
        <begin position="4"/>
        <end position="65"/>
    </location>
</feature>
<keyword evidence="2" id="KW-0489">Methyltransferase</keyword>
<dbReference type="PANTHER" id="PTHR46060:SF1">
    <property type="entry name" value="MARINER MOS1 TRANSPOSASE-LIKE PROTEIN"/>
    <property type="match status" value="1"/>
</dbReference>
<feature type="non-terminal residue" evidence="2">
    <location>
        <position position="1"/>
    </location>
</feature>
<dbReference type="Proteomes" id="UP000008237">
    <property type="component" value="Unassembled WGS sequence"/>
</dbReference>
<dbReference type="PANTHER" id="PTHR46060">
    <property type="entry name" value="MARINER MOS1 TRANSPOSASE-LIKE PROTEIN"/>
    <property type="match status" value="1"/>
</dbReference>
<evidence type="ECO:0000313" key="2">
    <source>
        <dbReference type="EMBL" id="EFN77584.1"/>
    </source>
</evidence>
<dbReference type="GO" id="GO:0032259">
    <property type="term" value="P:methylation"/>
    <property type="evidence" value="ECO:0007669"/>
    <property type="project" value="UniProtKB-KW"/>
</dbReference>
<reference evidence="2 3" key="1">
    <citation type="journal article" date="2010" name="Science">
        <title>Genomic comparison of the ants Camponotus floridanus and Harpegnathos saltator.</title>
        <authorList>
            <person name="Bonasio R."/>
            <person name="Zhang G."/>
            <person name="Ye C."/>
            <person name="Mutti N.S."/>
            <person name="Fang X."/>
            <person name="Qin N."/>
            <person name="Donahue G."/>
            <person name="Yang P."/>
            <person name="Li Q."/>
            <person name="Li C."/>
            <person name="Zhang P."/>
            <person name="Huang Z."/>
            <person name="Berger S.L."/>
            <person name="Reinberg D."/>
            <person name="Wang J."/>
            <person name="Liebig J."/>
        </authorList>
    </citation>
    <scope>NUCLEOTIDE SEQUENCE [LARGE SCALE GENOMIC DNA]</scope>
    <source>
        <strain evidence="2 3">R22 G/1</strain>
    </source>
</reference>
<dbReference type="AlphaFoldDB" id="E2C396"/>
<dbReference type="InterPro" id="IPR038717">
    <property type="entry name" value="Tc1-like_DDE_dom"/>
</dbReference>
<dbReference type="InterPro" id="IPR052709">
    <property type="entry name" value="Transposase-MT_Hybrid"/>
</dbReference>
<dbReference type="Gene3D" id="3.30.420.10">
    <property type="entry name" value="Ribonuclease H-like superfamily/Ribonuclease H"/>
    <property type="match status" value="1"/>
</dbReference>
<evidence type="ECO:0000313" key="3">
    <source>
        <dbReference type="Proteomes" id="UP000008237"/>
    </source>
</evidence>
<dbReference type="GO" id="GO:0008168">
    <property type="term" value="F:methyltransferase activity"/>
    <property type="evidence" value="ECO:0007669"/>
    <property type="project" value="UniProtKB-KW"/>
</dbReference>
<proteinExistence type="predicted"/>
<organism evidence="3">
    <name type="scientific">Harpegnathos saltator</name>
    <name type="common">Jerdon's jumping ant</name>
    <dbReference type="NCBI Taxonomy" id="610380"/>
    <lineage>
        <taxon>Eukaryota</taxon>
        <taxon>Metazoa</taxon>
        <taxon>Ecdysozoa</taxon>
        <taxon>Arthropoda</taxon>
        <taxon>Hexapoda</taxon>
        <taxon>Insecta</taxon>
        <taxon>Pterygota</taxon>
        <taxon>Neoptera</taxon>
        <taxon>Endopterygota</taxon>
        <taxon>Hymenoptera</taxon>
        <taxon>Apocrita</taxon>
        <taxon>Aculeata</taxon>
        <taxon>Formicoidea</taxon>
        <taxon>Formicidae</taxon>
        <taxon>Ponerinae</taxon>
        <taxon>Ponerini</taxon>
        <taxon>Harpegnathos</taxon>
    </lineage>
</organism>
<feature type="non-terminal residue" evidence="2">
    <location>
        <position position="103"/>
    </location>
</feature>
<dbReference type="EMBL" id="GL452293">
    <property type="protein sequence ID" value="EFN77584.1"/>
    <property type="molecule type" value="Genomic_DNA"/>
</dbReference>
<dbReference type="OMA" id="LEGYSWE"/>